<protein>
    <submittedName>
        <fullName evidence="1">Uncharacterized protein</fullName>
    </submittedName>
</protein>
<dbReference type="Proteomes" id="UP000559653">
    <property type="component" value="Unassembled WGS sequence"/>
</dbReference>
<organism evidence="1 2">
    <name type="scientific">Candidatus Nitrosomaritimum aestuariumsis</name>
    <dbReference type="NCBI Taxonomy" id="3342354"/>
    <lineage>
        <taxon>Archaea</taxon>
        <taxon>Nitrososphaerota</taxon>
        <taxon>Nitrososphaeria</taxon>
        <taxon>Nitrosopumilales</taxon>
        <taxon>Nitrosopumilaceae</taxon>
        <taxon>Candidatus Nitrosomaritimum</taxon>
    </lineage>
</organism>
<name>A0AC60VYJ8_9ARCH</name>
<comment type="caution">
    <text evidence="1">The sequence shown here is derived from an EMBL/GenBank/DDBJ whole genome shotgun (WGS) entry which is preliminary data.</text>
</comment>
<accession>A0AC60VYJ8</accession>
<reference evidence="1 2" key="1">
    <citation type="journal article" date="2020" name="Appl. Environ. Microbiol.">
        <title>Genomic Characteristics of a Novel Species of Ammonia-Oxidizing Archaea from the Jiulong River Estuary.</title>
        <authorList>
            <person name="Zou D."/>
            <person name="Wan R."/>
            <person name="Han L."/>
            <person name="Xu M.N."/>
            <person name="Liu Y."/>
            <person name="Liu H."/>
            <person name="Kao S.J."/>
            <person name="Li M."/>
        </authorList>
    </citation>
    <scope>NUCLEOTIDE SEQUENCE [LARGE SCALE GENOMIC DNA]</scope>
    <source>
        <strain evidence="1">W1bin1</strain>
    </source>
</reference>
<dbReference type="EMBL" id="JACEMZ010000027">
    <property type="protein sequence ID" value="MBA4452523.1"/>
    <property type="molecule type" value="Genomic_DNA"/>
</dbReference>
<sequence>MAILTALVIATIIIAAGYVGYHAWQESLHEKPEKHSQPIESHSIQTEFLQSVFQNKIDPNTLIS</sequence>
<evidence type="ECO:0000313" key="1">
    <source>
        <dbReference type="EMBL" id="MBA4452523.1"/>
    </source>
</evidence>
<evidence type="ECO:0000313" key="2">
    <source>
        <dbReference type="Proteomes" id="UP000559653"/>
    </source>
</evidence>
<gene>
    <name evidence="1" type="ORF">H2B03_05040</name>
</gene>
<proteinExistence type="predicted"/>